<keyword evidence="4" id="KW-1185">Reference proteome</keyword>
<dbReference type="InterPro" id="IPR001387">
    <property type="entry name" value="Cro/C1-type_HTH"/>
</dbReference>
<dbReference type="SUPFAM" id="SSF47413">
    <property type="entry name" value="lambda repressor-like DNA-binding domains"/>
    <property type="match status" value="1"/>
</dbReference>
<protein>
    <submittedName>
        <fullName evidence="3">Transcriptional regulator</fullName>
    </submittedName>
</protein>
<evidence type="ECO:0000259" key="2">
    <source>
        <dbReference type="PROSITE" id="PS50943"/>
    </source>
</evidence>
<dbReference type="CDD" id="cd00093">
    <property type="entry name" value="HTH_XRE"/>
    <property type="match status" value="1"/>
</dbReference>
<dbReference type="EMBL" id="SACO01000007">
    <property type="protein sequence ID" value="RVU04610.1"/>
    <property type="molecule type" value="Genomic_DNA"/>
</dbReference>
<dbReference type="InterPro" id="IPR022452">
    <property type="entry name" value="MqsA"/>
</dbReference>
<dbReference type="RefSeq" id="WP_127709277.1">
    <property type="nucleotide sequence ID" value="NZ_SACO01000007.1"/>
</dbReference>
<gene>
    <name evidence="3" type="ORF">EOE18_10585</name>
</gene>
<organism evidence="3 4">
    <name type="scientific">Novosphingobium umbonatum</name>
    <dbReference type="NCBI Taxonomy" id="1908524"/>
    <lineage>
        <taxon>Bacteria</taxon>
        <taxon>Pseudomonadati</taxon>
        <taxon>Pseudomonadota</taxon>
        <taxon>Alphaproteobacteria</taxon>
        <taxon>Sphingomonadales</taxon>
        <taxon>Sphingomonadaceae</taxon>
        <taxon>Novosphingobium</taxon>
    </lineage>
</organism>
<dbReference type="PROSITE" id="PS50943">
    <property type="entry name" value="HTH_CROC1"/>
    <property type="match status" value="1"/>
</dbReference>
<accession>A0A437N3W5</accession>
<dbReference type="Gene3D" id="1.10.260.40">
    <property type="entry name" value="lambda repressor-like DNA-binding domains"/>
    <property type="match status" value="1"/>
</dbReference>
<feature type="region of interest" description="Disordered" evidence="1">
    <location>
        <begin position="1"/>
        <end position="20"/>
    </location>
</feature>
<name>A0A437N3W5_9SPHN</name>
<dbReference type="AlphaFoldDB" id="A0A437N3W5"/>
<evidence type="ECO:0000313" key="3">
    <source>
        <dbReference type="EMBL" id="RVU04610.1"/>
    </source>
</evidence>
<sequence>MSETRIHPETGQELRRDTRPQTVCVGSLSRVVEVPGWYPEGDGDAIHSGEDLRAYNEAFKELREAYAARIKTVRRKLGLTQEEAGIIIGGGKRAFQKYESGRTPPSDAAVGLIEILARHPEEVATLRSFRMTAPKAMAQDTRHEGSALPVGKRIKRGVRNAAA</sequence>
<evidence type="ECO:0000256" key="1">
    <source>
        <dbReference type="SAM" id="MobiDB-lite"/>
    </source>
</evidence>
<dbReference type="InterPro" id="IPR010982">
    <property type="entry name" value="Lambda_DNA-bd_dom_sf"/>
</dbReference>
<dbReference type="SMART" id="SM00530">
    <property type="entry name" value="HTH_XRE"/>
    <property type="match status" value="1"/>
</dbReference>
<dbReference type="GO" id="GO:0003677">
    <property type="term" value="F:DNA binding"/>
    <property type="evidence" value="ECO:0007669"/>
    <property type="project" value="InterPro"/>
</dbReference>
<dbReference type="InterPro" id="IPR032758">
    <property type="entry name" value="MqsA/HigA-2"/>
</dbReference>
<feature type="compositionally biased region" description="Basic and acidic residues" evidence="1">
    <location>
        <begin position="1"/>
        <end position="19"/>
    </location>
</feature>
<dbReference type="Pfam" id="PF15731">
    <property type="entry name" value="MqsA_antitoxin"/>
    <property type="match status" value="1"/>
</dbReference>
<evidence type="ECO:0000313" key="4">
    <source>
        <dbReference type="Proteomes" id="UP000282837"/>
    </source>
</evidence>
<proteinExistence type="predicted"/>
<dbReference type="OrthoDB" id="7349669at2"/>
<reference evidence="3 4" key="1">
    <citation type="submission" date="2019-01" db="EMBL/GenBank/DDBJ databases">
        <authorList>
            <person name="Chen W.-M."/>
        </authorList>
    </citation>
    <scope>NUCLEOTIDE SEQUENCE [LARGE SCALE GENOMIC DNA]</scope>
    <source>
        <strain evidence="3 4">FSY-9</strain>
    </source>
</reference>
<dbReference type="NCBIfam" id="TIGR03830">
    <property type="entry name" value="CxxCG_CxxCG_HTH"/>
    <property type="match status" value="1"/>
</dbReference>
<dbReference type="Proteomes" id="UP000282837">
    <property type="component" value="Unassembled WGS sequence"/>
</dbReference>
<comment type="caution">
    <text evidence="3">The sequence shown here is derived from an EMBL/GenBank/DDBJ whole genome shotgun (WGS) entry which is preliminary data.</text>
</comment>
<feature type="domain" description="HTH cro/C1-type" evidence="2">
    <location>
        <begin position="70"/>
        <end position="123"/>
    </location>
</feature>